<dbReference type="PANTHER" id="PTHR46309">
    <property type="entry name" value="PHD FINGER PROTEIN 12"/>
    <property type="match status" value="1"/>
</dbReference>
<evidence type="ECO:0000313" key="6">
    <source>
        <dbReference type="EMBL" id="VDO99739.1"/>
    </source>
</evidence>
<reference evidence="8" key="1">
    <citation type="submission" date="2016-06" db="UniProtKB">
        <authorList>
            <consortium name="WormBaseParasite"/>
        </authorList>
    </citation>
    <scope>IDENTIFICATION</scope>
</reference>
<dbReference type="WBParaSite" id="SBAD_0000316401-mRNA-1">
    <property type="protein sequence ID" value="SBAD_0000316401-mRNA-1"/>
    <property type="gene ID" value="SBAD_0000316401"/>
</dbReference>
<evidence type="ECO:0000256" key="2">
    <source>
        <dbReference type="ARBA" id="ARBA00022771"/>
    </source>
</evidence>
<dbReference type="PROSITE" id="PS01359">
    <property type="entry name" value="ZF_PHD_1"/>
    <property type="match status" value="1"/>
</dbReference>
<dbReference type="PROSITE" id="PS50016">
    <property type="entry name" value="ZF_PHD_2"/>
    <property type="match status" value="1"/>
</dbReference>
<evidence type="ECO:0000256" key="4">
    <source>
        <dbReference type="PROSITE-ProRule" id="PRU00146"/>
    </source>
</evidence>
<dbReference type="InterPro" id="IPR001965">
    <property type="entry name" value="Znf_PHD"/>
</dbReference>
<accession>A0A183IHC5</accession>
<keyword evidence="1" id="KW-0479">Metal-binding</keyword>
<dbReference type="InterPro" id="IPR019786">
    <property type="entry name" value="Zinc_finger_PHD-type_CS"/>
</dbReference>
<dbReference type="GO" id="GO:0000122">
    <property type="term" value="P:negative regulation of transcription by RNA polymerase II"/>
    <property type="evidence" value="ECO:0007669"/>
    <property type="project" value="TreeGrafter"/>
</dbReference>
<dbReference type="PANTHER" id="PTHR46309:SF1">
    <property type="entry name" value="PHD FINGER PROTEIN 12"/>
    <property type="match status" value="1"/>
</dbReference>
<keyword evidence="3" id="KW-0862">Zinc</keyword>
<dbReference type="Gene3D" id="6.10.20.60">
    <property type="entry name" value="PHD finger protein 12"/>
    <property type="match status" value="1"/>
</dbReference>
<dbReference type="Proteomes" id="UP000270296">
    <property type="component" value="Unassembled WGS sequence"/>
</dbReference>
<gene>
    <name evidence="6" type="ORF">SBAD_LOCUS3020</name>
</gene>
<dbReference type="Pfam" id="PF16737">
    <property type="entry name" value="PHF12_MRG_bd"/>
    <property type="match status" value="1"/>
</dbReference>
<proteinExistence type="predicted"/>
<evidence type="ECO:0000313" key="8">
    <source>
        <dbReference type="WBParaSite" id="SBAD_0000316401-mRNA-1"/>
    </source>
</evidence>
<dbReference type="InterPro" id="IPR011011">
    <property type="entry name" value="Znf_FYVE_PHD"/>
</dbReference>
<evidence type="ECO:0000259" key="5">
    <source>
        <dbReference type="PROSITE" id="PS50016"/>
    </source>
</evidence>
<dbReference type="Gene3D" id="3.30.40.10">
    <property type="entry name" value="Zinc/RING finger domain, C3HC4 (zinc finger)"/>
    <property type="match status" value="1"/>
</dbReference>
<dbReference type="GO" id="GO:0003714">
    <property type="term" value="F:transcription corepressor activity"/>
    <property type="evidence" value="ECO:0007669"/>
    <property type="project" value="InterPro"/>
</dbReference>
<evidence type="ECO:0000256" key="1">
    <source>
        <dbReference type="ARBA" id="ARBA00022723"/>
    </source>
</evidence>
<keyword evidence="2 4" id="KW-0863">Zinc-finger</keyword>
<dbReference type="AlphaFoldDB" id="A0A183IHC5"/>
<organism evidence="8">
    <name type="scientific">Soboliphyme baturini</name>
    <dbReference type="NCBI Taxonomy" id="241478"/>
    <lineage>
        <taxon>Eukaryota</taxon>
        <taxon>Metazoa</taxon>
        <taxon>Ecdysozoa</taxon>
        <taxon>Nematoda</taxon>
        <taxon>Enoplea</taxon>
        <taxon>Dorylaimia</taxon>
        <taxon>Dioctophymatida</taxon>
        <taxon>Dioctophymatoidea</taxon>
        <taxon>Soboliphymatidae</taxon>
        <taxon>Soboliphyme</taxon>
    </lineage>
</organism>
<evidence type="ECO:0000256" key="3">
    <source>
        <dbReference type="ARBA" id="ARBA00022833"/>
    </source>
</evidence>
<dbReference type="SUPFAM" id="SSF57903">
    <property type="entry name" value="FYVE/PHD zinc finger"/>
    <property type="match status" value="1"/>
</dbReference>
<feature type="domain" description="PHD-type" evidence="5">
    <location>
        <begin position="32"/>
        <end position="81"/>
    </location>
</feature>
<dbReference type="InterPro" id="IPR042163">
    <property type="entry name" value="PHF12"/>
</dbReference>
<keyword evidence="7" id="KW-1185">Reference proteome</keyword>
<evidence type="ECO:0000313" key="7">
    <source>
        <dbReference type="Proteomes" id="UP000270296"/>
    </source>
</evidence>
<dbReference type="InterPro" id="IPR019787">
    <property type="entry name" value="Znf_PHD-finger"/>
</dbReference>
<dbReference type="InterPro" id="IPR038098">
    <property type="entry name" value="PHF12_MRG-bd_sf"/>
</dbReference>
<dbReference type="OrthoDB" id="1919692at2759"/>
<name>A0A183IHC5_9BILA</name>
<dbReference type="InterPro" id="IPR031966">
    <property type="entry name" value="PHF12_MRG-bd"/>
</dbReference>
<reference evidence="6 7" key="2">
    <citation type="submission" date="2018-11" db="EMBL/GenBank/DDBJ databases">
        <authorList>
            <consortium name="Pathogen Informatics"/>
        </authorList>
    </citation>
    <scope>NUCLEOTIDE SEQUENCE [LARGE SCALE GENOMIC DNA]</scope>
</reference>
<dbReference type="Pfam" id="PF00628">
    <property type="entry name" value="PHD"/>
    <property type="match status" value="1"/>
</dbReference>
<sequence length="332" mass="36864">QIEAIIAPPGFRSKPKTDSNKSFRIRGSNFNSRFCVSCREGGQLVCCDDCPASFHLLCHEPPLTIDDLPKGRWICHRCENSEVNADENLPSTSEEMCEKNAAVFAAKGRDDDRAKKVSDSERNIIAAISAISKNESRTTHPLLLLAKAASVMNSSEFVLPPEFRNELEFPGIADVAPPGQELICLLALDRLKQISQQSSIRLNPPQHFNERQFEILCYSRYGIKVNGVSYSISLDSSSDALPAYDFYANLNEDRVRTCVPELLFHTYCDSRPSPKHQIGRLLHSACLCDEEKCSSSPWDGGAVLHHGALVEFGCLKFVFADTNRSLSCTSFV</sequence>
<dbReference type="SMART" id="SM00249">
    <property type="entry name" value="PHD"/>
    <property type="match status" value="1"/>
</dbReference>
<protein>
    <submittedName>
        <fullName evidence="8">PHD-type domain-containing protein</fullName>
    </submittedName>
</protein>
<dbReference type="EMBL" id="UZAM01007528">
    <property type="protein sequence ID" value="VDO99739.1"/>
    <property type="molecule type" value="Genomic_DNA"/>
</dbReference>
<dbReference type="GO" id="GO:0070822">
    <property type="term" value="C:Sin3-type complex"/>
    <property type="evidence" value="ECO:0007669"/>
    <property type="project" value="TreeGrafter"/>
</dbReference>
<dbReference type="InterPro" id="IPR013083">
    <property type="entry name" value="Znf_RING/FYVE/PHD"/>
</dbReference>
<dbReference type="GO" id="GO:0008270">
    <property type="term" value="F:zinc ion binding"/>
    <property type="evidence" value="ECO:0007669"/>
    <property type="project" value="UniProtKB-KW"/>
</dbReference>